<protein>
    <submittedName>
        <fullName evidence="3">Uncharacterized protein</fullName>
    </submittedName>
</protein>
<dbReference type="RefSeq" id="WP_173810823.1">
    <property type="nucleotide sequence ID" value="NZ_JABSNP010000014.1"/>
</dbReference>
<evidence type="ECO:0000256" key="1">
    <source>
        <dbReference type="SAM" id="MobiDB-lite"/>
    </source>
</evidence>
<sequence length="479" mass="49998">MKAPVTTSFIYALLLLLPLLVGSSCSREEEQQIEPATFRQLVIAAADPSQANQTNKLLAYISSNHITQYHYGDFDADGQPGKINQLVVADASSGLSLNAFLDDSLRVKTLYCSKGVVKDTLLFTFTYPNATTIVLSAYRIDWASDYTKLRKRVVLNTSNNAYAISGVTTYNKVKIPIGPLASPASMMEQGNIPYAMSPSGIIDSKRFLEVPLSASSSANKWLTVLGTNQKNGPAHTAGASRTTAENVGADIREIDINSGKAVAAVGYGFLGLGAIGAGLVAFAGGTATAITTAFVVYGAIGAFIILSGGISSAQGAELSPSDKPFKFPPSNTPDSPTTQINGTQLQRLKIYTAISESAVTVVPRVNSVCCDNPFLYTSGVLEFKFGSGKAVGRGQVTVIVGGCDGTYVGSGGKNIFFLTSASVVGNNLTLNFGDSKFLGTMTTRGGTGVLTINTIAVCSASGVSAPYSVNIPMSFAAIN</sequence>
<keyword evidence="2" id="KW-1133">Transmembrane helix</keyword>
<dbReference type="PROSITE" id="PS51257">
    <property type="entry name" value="PROKAR_LIPOPROTEIN"/>
    <property type="match status" value="1"/>
</dbReference>
<proteinExistence type="predicted"/>
<dbReference type="EMBL" id="JABSNP010000014">
    <property type="protein sequence ID" value="NRT20089.1"/>
    <property type="molecule type" value="Genomic_DNA"/>
</dbReference>
<feature type="transmembrane region" description="Helical" evidence="2">
    <location>
        <begin position="261"/>
        <end position="282"/>
    </location>
</feature>
<evidence type="ECO:0000256" key="2">
    <source>
        <dbReference type="SAM" id="Phobius"/>
    </source>
</evidence>
<feature type="region of interest" description="Disordered" evidence="1">
    <location>
        <begin position="317"/>
        <end position="337"/>
    </location>
</feature>
<comment type="caution">
    <text evidence="3">The sequence shown here is derived from an EMBL/GenBank/DDBJ whole genome shotgun (WGS) entry which is preliminary data.</text>
</comment>
<evidence type="ECO:0000313" key="4">
    <source>
        <dbReference type="Proteomes" id="UP000779507"/>
    </source>
</evidence>
<name>A0ABX2FUS3_9BACT</name>
<organism evidence="3 4">
    <name type="scientific">Hymenobacter caeli</name>
    <dbReference type="NCBI Taxonomy" id="2735894"/>
    <lineage>
        <taxon>Bacteria</taxon>
        <taxon>Pseudomonadati</taxon>
        <taxon>Bacteroidota</taxon>
        <taxon>Cytophagia</taxon>
        <taxon>Cytophagales</taxon>
        <taxon>Hymenobacteraceae</taxon>
        <taxon>Hymenobacter</taxon>
    </lineage>
</organism>
<keyword evidence="2" id="KW-0472">Membrane</keyword>
<keyword evidence="4" id="KW-1185">Reference proteome</keyword>
<feature type="transmembrane region" description="Helical" evidence="2">
    <location>
        <begin position="289"/>
        <end position="310"/>
    </location>
</feature>
<keyword evidence="2" id="KW-0812">Transmembrane</keyword>
<accession>A0ABX2FUS3</accession>
<gene>
    <name evidence="3" type="ORF">HNP98_002928</name>
</gene>
<dbReference type="Proteomes" id="UP000779507">
    <property type="component" value="Unassembled WGS sequence"/>
</dbReference>
<evidence type="ECO:0000313" key="3">
    <source>
        <dbReference type="EMBL" id="NRT20089.1"/>
    </source>
</evidence>
<reference evidence="3 4" key="1">
    <citation type="submission" date="2020-05" db="EMBL/GenBank/DDBJ databases">
        <title>Genomic Encyclopedia of Type Strains, Phase IV (KMG-V): Genome sequencing to study the core and pangenomes of soil and plant-associated prokaryotes.</title>
        <authorList>
            <person name="Whitman W."/>
        </authorList>
    </citation>
    <scope>NUCLEOTIDE SEQUENCE [LARGE SCALE GENOMIC DNA]</scope>
    <source>
        <strain evidence="3 4">9A</strain>
    </source>
</reference>